<dbReference type="EMBL" id="JAWHQM010000012">
    <property type="protein sequence ID" value="KAK5629670.1"/>
    <property type="molecule type" value="Genomic_DNA"/>
</dbReference>
<proteinExistence type="predicted"/>
<dbReference type="Proteomes" id="UP001305414">
    <property type="component" value="Unassembled WGS sequence"/>
</dbReference>
<evidence type="ECO:0000256" key="1">
    <source>
        <dbReference type="SAM" id="MobiDB-lite"/>
    </source>
</evidence>
<sequence>MQRATVNGEWAERTDEQEVGSLSRGVRVAAQAASRSAAERAATAWTKWACTGQDDPMARGTDQSGHAHEEN</sequence>
<feature type="region of interest" description="Disordered" evidence="1">
    <location>
        <begin position="51"/>
        <end position="71"/>
    </location>
</feature>
<dbReference type="AlphaFoldDB" id="A0AAN7UCF0"/>
<protein>
    <submittedName>
        <fullName evidence="2">Uncharacterized protein</fullName>
    </submittedName>
</protein>
<keyword evidence="3" id="KW-1185">Reference proteome</keyword>
<comment type="caution">
    <text evidence="2">The sequence shown here is derived from an EMBL/GenBank/DDBJ whole genome shotgun (WGS) entry which is preliminary data.</text>
</comment>
<reference evidence="2 3" key="1">
    <citation type="submission" date="2023-10" db="EMBL/GenBank/DDBJ databases">
        <title>Draft genome sequence of Xylaria bambusicola isolate GMP-LS, the root and basal stem rot pathogen of sugarcane in Indonesia.</title>
        <authorList>
            <person name="Selvaraj P."/>
            <person name="Muralishankar V."/>
            <person name="Muruganantham S."/>
            <person name="Sp S."/>
            <person name="Haryani S."/>
            <person name="Lau K.J.X."/>
            <person name="Naqvi N.I."/>
        </authorList>
    </citation>
    <scope>NUCLEOTIDE SEQUENCE [LARGE SCALE GENOMIC DNA]</scope>
    <source>
        <strain evidence="2">GMP-LS</strain>
    </source>
</reference>
<evidence type="ECO:0000313" key="2">
    <source>
        <dbReference type="EMBL" id="KAK5629670.1"/>
    </source>
</evidence>
<organism evidence="2 3">
    <name type="scientific">Xylaria bambusicola</name>
    <dbReference type="NCBI Taxonomy" id="326684"/>
    <lineage>
        <taxon>Eukaryota</taxon>
        <taxon>Fungi</taxon>
        <taxon>Dikarya</taxon>
        <taxon>Ascomycota</taxon>
        <taxon>Pezizomycotina</taxon>
        <taxon>Sordariomycetes</taxon>
        <taxon>Xylariomycetidae</taxon>
        <taxon>Xylariales</taxon>
        <taxon>Xylariaceae</taxon>
        <taxon>Xylaria</taxon>
    </lineage>
</organism>
<name>A0AAN7UCF0_9PEZI</name>
<accession>A0AAN7UCF0</accession>
<evidence type="ECO:0000313" key="3">
    <source>
        <dbReference type="Proteomes" id="UP001305414"/>
    </source>
</evidence>
<gene>
    <name evidence="2" type="ORF">RRF57_005385</name>
</gene>